<feature type="transmembrane region" description="Helical" evidence="6">
    <location>
        <begin position="229"/>
        <end position="249"/>
    </location>
</feature>
<organism evidence="8 9">
    <name type="scientific">Flexivirga oryzae</name>
    <dbReference type="NCBI Taxonomy" id="1794944"/>
    <lineage>
        <taxon>Bacteria</taxon>
        <taxon>Bacillati</taxon>
        <taxon>Actinomycetota</taxon>
        <taxon>Actinomycetes</taxon>
        <taxon>Micrococcales</taxon>
        <taxon>Dermacoccaceae</taxon>
        <taxon>Flexivirga</taxon>
    </lineage>
</organism>
<dbReference type="GO" id="GO:0022857">
    <property type="term" value="F:transmembrane transporter activity"/>
    <property type="evidence" value="ECO:0007669"/>
    <property type="project" value="InterPro"/>
</dbReference>
<dbReference type="Gene3D" id="1.20.1250.20">
    <property type="entry name" value="MFS general substrate transporter like domains"/>
    <property type="match status" value="2"/>
</dbReference>
<dbReference type="InterPro" id="IPR036259">
    <property type="entry name" value="MFS_trans_sf"/>
</dbReference>
<feature type="transmembrane region" description="Helical" evidence="6">
    <location>
        <begin position="411"/>
        <end position="430"/>
    </location>
</feature>
<dbReference type="PANTHER" id="PTHR42718">
    <property type="entry name" value="MAJOR FACILITATOR SUPERFAMILY MULTIDRUG TRANSPORTER MFSC"/>
    <property type="match status" value="1"/>
</dbReference>
<evidence type="ECO:0000256" key="3">
    <source>
        <dbReference type="ARBA" id="ARBA00022692"/>
    </source>
</evidence>
<feature type="transmembrane region" description="Helical" evidence="6">
    <location>
        <begin position="51"/>
        <end position="69"/>
    </location>
</feature>
<feature type="transmembrane region" description="Helical" evidence="6">
    <location>
        <begin position="270"/>
        <end position="290"/>
    </location>
</feature>
<accession>A0A839N3L3</accession>
<dbReference type="InterPro" id="IPR020846">
    <property type="entry name" value="MFS_dom"/>
</dbReference>
<evidence type="ECO:0000256" key="5">
    <source>
        <dbReference type="ARBA" id="ARBA00023136"/>
    </source>
</evidence>
<dbReference type="EMBL" id="JACHVQ010000001">
    <property type="protein sequence ID" value="MBB2892328.1"/>
    <property type="molecule type" value="Genomic_DNA"/>
</dbReference>
<dbReference type="PROSITE" id="PS50850">
    <property type="entry name" value="MFS"/>
    <property type="match status" value="1"/>
</dbReference>
<evidence type="ECO:0000259" key="7">
    <source>
        <dbReference type="PROSITE" id="PS50850"/>
    </source>
</evidence>
<evidence type="ECO:0000313" key="8">
    <source>
        <dbReference type="EMBL" id="MBB2892328.1"/>
    </source>
</evidence>
<feature type="transmembrane region" description="Helical" evidence="6">
    <location>
        <begin position="81"/>
        <end position="100"/>
    </location>
</feature>
<feature type="transmembrane region" description="Helical" evidence="6">
    <location>
        <begin position="139"/>
        <end position="162"/>
    </location>
</feature>
<feature type="transmembrane region" description="Helical" evidence="6">
    <location>
        <begin position="337"/>
        <end position="357"/>
    </location>
</feature>
<feature type="transmembrane region" description="Helical" evidence="6">
    <location>
        <begin position="442"/>
        <end position="465"/>
    </location>
</feature>
<feature type="transmembrane region" description="Helical" evidence="6">
    <location>
        <begin position="168"/>
        <end position="189"/>
    </location>
</feature>
<feature type="transmembrane region" description="Helical" evidence="6">
    <location>
        <begin position="310"/>
        <end position="330"/>
    </location>
</feature>
<dbReference type="RefSeq" id="WP_183320461.1">
    <property type="nucleotide sequence ID" value="NZ_JACHVQ010000001.1"/>
</dbReference>
<feature type="transmembrane region" description="Helical" evidence="6">
    <location>
        <begin position="369"/>
        <end position="390"/>
    </location>
</feature>
<dbReference type="GO" id="GO:0005886">
    <property type="term" value="C:plasma membrane"/>
    <property type="evidence" value="ECO:0007669"/>
    <property type="project" value="UniProtKB-SubCell"/>
</dbReference>
<name>A0A839N3L3_9MICO</name>
<comment type="caution">
    <text evidence="8">The sequence shown here is derived from an EMBL/GenBank/DDBJ whole genome shotgun (WGS) entry which is preliminary data.</text>
</comment>
<keyword evidence="5 6" id="KW-0472">Membrane</keyword>
<gene>
    <name evidence="8" type="ORF">FHU39_002312</name>
</gene>
<dbReference type="PANTHER" id="PTHR42718:SF9">
    <property type="entry name" value="MAJOR FACILITATOR SUPERFAMILY MULTIDRUG TRANSPORTER MFSC"/>
    <property type="match status" value="1"/>
</dbReference>
<evidence type="ECO:0000313" key="9">
    <source>
        <dbReference type="Proteomes" id="UP000559182"/>
    </source>
</evidence>
<keyword evidence="3 6" id="KW-0812">Transmembrane</keyword>
<comment type="subcellular location">
    <subcellularLocation>
        <location evidence="1">Cell membrane</location>
        <topology evidence="1">Multi-pass membrane protein</topology>
    </subcellularLocation>
</comment>
<keyword evidence="9" id="KW-1185">Reference proteome</keyword>
<dbReference type="Pfam" id="PF07690">
    <property type="entry name" value="MFS_1"/>
    <property type="match status" value="1"/>
</dbReference>
<feature type="transmembrane region" description="Helical" evidence="6">
    <location>
        <begin position="106"/>
        <end position="127"/>
    </location>
</feature>
<evidence type="ECO:0000256" key="2">
    <source>
        <dbReference type="ARBA" id="ARBA00022448"/>
    </source>
</evidence>
<evidence type="ECO:0000256" key="4">
    <source>
        <dbReference type="ARBA" id="ARBA00022989"/>
    </source>
</evidence>
<reference evidence="8 9" key="1">
    <citation type="submission" date="2020-08" db="EMBL/GenBank/DDBJ databases">
        <title>Sequencing the genomes of 1000 actinobacteria strains.</title>
        <authorList>
            <person name="Klenk H.-P."/>
        </authorList>
    </citation>
    <scope>NUCLEOTIDE SEQUENCE [LARGE SCALE GENOMIC DNA]</scope>
    <source>
        <strain evidence="8 9">DSM 105369</strain>
    </source>
</reference>
<keyword evidence="4 6" id="KW-1133">Transmembrane helix</keyword>
<dbReference type="AlphaFoldDB" id="A0A839N3L3"/>
<dbReference type="Proteomes" id="UP000559182">
    <property type="component" value="Unassembled WGS sequence"/>
</dbReference>
<evidence type="ECO:0000256" key="6">
    <source>
        <dbReference type="SAM" id="Phobius"/>
    </source>
</evidence>
<protein>
    <submittedName>
        <fullName evidence="8">MFS family permease</fullName>
    </submittedName>
</protein>
<dbReference type="SUPFAM" id="SSF103473">
    <property type="entry name" value="MFS general substrate transporter"/>
    <property type="match status" value="1"/>
</dbReference>
<keyword evidence="2" id="KW-0813">Transport</keyword>
<proteinExistence type="predicted"/>
<feature type="transmembrane region" description="Helical" evidence="6">
    <location>
        <begin position="201"/>
        <end position="223"/>
    </location>
</feature>
<dbReference type="InterPro" id="IPR011701">
    <property type="entry name" value="MFS"/>
</dbReference>
<evidence type="ECO:0000256" key="1">
    <source>
        <dbReference type="ARBA" id="ARBA00004651"/>
    </source>
</evidence>
<sequence>MTATRTRPLAGVGAVVGFLVCVEIASGALQGFYTPLYTDIARELGIADADVNWFEAAQLALSAIVVAVLARVADLVGHRQVLIGSTAVTAVATWGVALAPDFWTFLVFWAFAGCYTIWLPLEIAIVHRRAAGDERMTRLAAAVLVCTLEVAVIATALLSGALADRWSMHLVLCVPAVIVTLALPAIWFGVPGVPVQSRERLDVGGAVLIGVGLIGLMAGLILVRVDGPGSPVAIVTLLAGLAVLGWFVRFEREQAQPLIDTRLLFGRGQAPIQLASFFFGFSVLGAQIPLSTFARTDPAVTGYGLGVTAARVSTLIGLYVATLAVGAVLLPAVARRLTARGALAVGSLLVAVGYLLFVPRHGSTGALMVNLAIAGVGSGMLVAGLPAAAAAAAPARHTGVVTGMTNMTKTVGGAIASSLFAIALATTGSIDSDAAQNHAPLHGYLTVWVICGATALLGGLLLLVVRTGEVGVTEREPA</sequence>
<feature type="domain" description="Major facilitator superfamily (MFS) profile" evidence="7">
    <location>
        <begin position="9"/>
        <end position="470"/>
    </location>
</feature>